<feature type="region of interest" description="Disordered" evidence="10">
    <location>
        <begin position="777"/>
        <end position="800"/>
    </location>
</feature>
<feature type="domain" description="C2H2-type" evidence="12">
    <location>
        <begin position="302"/>
        <end position="329"/>
    </location>
</feature>
<dbReference type="CDD" id="cd14733">
    <property type="entry name" value="BACK"/>
    <property type="match status" value="1"/>
</dbReference>
<dbReference type="Proteomes" id="UP000735302">
    <property type="component" value="Unassembled WGS sequence"/>
</dbReference>
<feature type="compositionally biased region" description="Polar residues" evidence="10">
    <location>
        <begin position="445"/>
        <end position="457"/>
    </location>
</feature>
<feature type="compositionally biased region" description="Acidic residues" evidence="10">
    <location>
        <begin position="462"/>
        <end position="471"/>
    </location>
</feature>
<accession>A0AAV3Z9F9</accession>
<evidence type="ECO:0000313" key="13">
    <source>
        <dbReference type="EMBL" id="GFN91087.1"/>
    </source>
</evidence>
<dbReference type="GO" id="GO:0005634">
    <property type="term" value="C:nucleus"/>
    <property type="evidence" value="ECO:0007669"/>
    <property type="project" value="UniProtKB-SubCell"/>
</dbReference>
<feature type="region of interest" description="Disordered" evidence="10">
    <location>
        <begin position="334"/>
        <end position="497"/>
    </location>
</feature>
<dbReference type="EMBL" id="BLXT01002087">
    <property type="protein sequence ID" value="GFN91087.1"/>
    <property type="molecule type" value="Genomic_DNA"/>
</dbReference>
<dbReference type="FunFam" id="3.30.160.60:FF:000446">
    <property type="entry name" value="Zinc finger protein"/>
    <property type="match status" value="1"/>
</dbReference>
<gene>
    <name evidence="13" type="ORF">PoB_001759300</name>
</gene>
<feature type="region of interest" description="Disordered" evidence="10">
    <location>
        <begin position="240"/>
        <end position="266"/>
    </location>
</feature>
<reference evidence="13 14" key="1">
    <citation type="journal article" date="2021" name="Elife">
        <title>Chloroplast acquisition without the gene transfer in kleptoplastic sea slugs, Plakobranchus ocellatus.</title>
        <authorList>
            <person name="Maeda T."/>
            <person name="Takahashi S."/>
            <person name="Yoshida T."/>
            <person name="Shimamura S."/>
            <person name="Takaki Y."/>
            <person name="Nagai Y."/>
            <person name="Toyoda A."/>
            <person name="Suzuki Y."/>
            <person name="Arimoto A."/>
            <person name="Ishii H."/>
            <person name="Satoh N."/>
            <person name="Nishiyama T."/>
            <person name="Hasebe M."/>
            <person name="Maruyama T."/>
            <person name="Minagawa J."/>
            <person name="Obokata J."/>
            <person name="Shigenobu S."/>
        </authorList>
    </citation>
    <scope>NUCLEOTIDE SEQUENCE [LARGE SCALE GENOMIC DNA]</scope>
</reference>
<dbReference type="InterPro" id="IPR000210">
    <property type="entry name" value="BTB/POZ_dom"/>
</dbReference>
<dbReference type="SUPFAM" id="SSF54695">
    <property type="entry name" value="POZ domain"/>
    <property type="match status" value="1"/>
</dbReference>
<feature type="compositionally biased region" description="Polar residues" evidence="10">
    <location>
        <begin position="334"/>
        <end position="352"/>
    </location>
</feature>
<evidence type="ECO:0000259" key="12">
    <source>
        <dbReference type="PROSITE" id="PS50157"/>
    </source>
</evidence>
<feature type="domain" description="C2H2-type" evidence="12">
    <location>
        <begin position="1101"/>
        <end position="1129"/>
    </location>
</feature>
<dbReference type="AlphaFoldDB" id="A0AAV3Z9F9"/>
<dbReference type="Pfam" id="PF00651">
    <property type="entry name" value="BTB"/>
    <property type="match status" value="1"/>
</dbReference>
<organism evidence="13 14">
    <name type="scientific">Plakobranchus ocellatus</name>
    <dbReference type="NCBI Taxonomy" id="259542"/>
    <lineage>
        <taxon>Eukaryota</taxon>
        <taxon>Metazoa</taxon>
        <taxon>Spiralia</taxon>
        <taxon>Lophotrochozoa</taxon>
        <taxon>Mollusca</taxon>
        <taxon>Gastropoda</taxon>
        <taxon>Heterobranchia</taxon>
        <taxon>Euthyneura</taxon>
        <taxon>Panpulmonata</taxon>
        <taxon>Sacoglossa</taxon>
        <taxon>Placobranchoidea</taxon>
        <taxon>Plakobranchidae</taxon>
        <taxon>Plakobranchus</taxon>
    </lineage>
</organism>
<evidence type="ECO:0000256" key="2">
    <source>
        <dbReference type="ARBA" id="ARBA00022723"/>
    </source>
</evidence>
<dbReference type="PROSITE" id="PS50097">
    <property type="entry name" value="BTB"/>
    <property type="match status" value="1"/>
</dbReference>
<keyword evidence="2" id="KW-0479">Metal-binding</keyword>
<dbReference type="InterPro" id="IPR011333">
    <property type="entry name" value="SKP1/BTB/POZ_sf"/>
</dbReference>
<proteinExistence type="predicted"/>
<dbReference type="PROSITE" id="PS00028">
    <property type="entry name" value="ZINC_FINGER_C2H2_1"/>
    <property type="match status" value="4"/>
</dbReference>
<comment type="caution">
    <text evidence="13">The sequence shown here is derived from an EMBL/GenBank/DDBJ whole genome shotgun (WGS) entry which is preliminary data.</text>
</comment>
<feature type="domain" description="C2H2-type" evidence="12">
    <location>
        <begin position="1016"/>
        <end position="1043"/>
    </location>
</feature>
<dbReference type="InterPro" id="IPR013087">
    <property type="entry name" value="Znf_C2H2_type"/>
</dbReference>
<feature type="region of interest" description="Disordered" evidence="10">
    <location>
        <begin position="983"/>
        <end position="1014"/>
    </location>
</feature>
<dbReference type="Pfam" id="PF13912">
    <property type="entry name" value="zf-C2H2_6"/>
    <property type="match status" value="1"/>
</dbReference>
<dbReference type="GO" id="GO:0000981">
    <property type="term" value="F:DNA-binding transcription factor activity, RNA polymerase II-specific"/>
    <property type="evidence" value="ECO:0007669"/>
    <property type="project" value="TreeGrafter"/>
</dbReference>
<evidence type="ECO:0000256" key="3">
    <source>
        <dbReference type="ARBA" id="ARBA00022737"/>
    </source>
</evidence>
<keyword evidence="8" id="KW-0539">Nucleus</keyword>
<dbReference type="Gene3D" id="3.30.710.10">
    <property type="entry name" value="Potassium Channel Kv1.1, Chain A"/>
    <property type="match status" value="1"/>
</dbReference>
<comment type="subcellular location">
    <subcellularLocation>
        <location evidence="1">Nucleus</location>
    </subcellularLocation>
</comment>
<evidence type="ECO:0000256" key="7">
    <source>
        <dbReference type="ARBA" id="ARBA00023163"/>
    </source>
</evidence>
<evidence type="ECO:0000256" key="6">
    <source>
        <dbReference type="ARBA" id="ARBA00023015"/>
    </source>
</evidence>
<keyword evidence="3" id="KW-0677">Repeat</keyword>
<feature type="compositionally biased region" description="Basic and acidic residues" evidence="10">
    <location>
        <begin position="417"/>
        <end position="433"/>
    </location>
</feature>
<evidence type="ECO:0000313" key="14">
    <source>
        <dbReference type="Proteomes" id="UP000735302"/>
    </source>
</evidence>
<evidence type="ECO:0000256" key="10">
    <source>
        <dbReference type="SAM" id="MobiDB-lite"/>
    </source>
</evidence>
<name>A0AAV3Z9F9_9GAST</name>
<evidence type="ECO:0000256" key="1">
    <source>
        <dbReference type="ARBA" id="ARBA00004123"/>
    </source>
</evidence>
<keyword evidence="6" id="KW-0805">Transcription regulation</keyword>
<evidence type="ECO:0000256" key="8">
    <source>
        <dbReference type="ARBA" id="ARBA00023242"/>
    </source>
</evidence>
<keyword evidence="14" id="KW-1185">Reference proteome</keyword>
<evidence type="ECO:0000256" key="4">
    <source>
        <dbReference type="ARBA" id="ARBA00022771"/>
    </source>
</evidence>
<keyword evidence="4 9" id="KW-0863">Zinc-finger</keyword>
<dbReference type="FunFam" id="3.30.160.60:FF:000624">
    <property type="entry name" value="zinc finger protein 697"/>
    <property type="match status" value="1"/>
</dbReference>
<feature type="domain" description="C2H2-type" evidence="12">
    <location>
        <begin position="1130"/>
        <end position="1154"/>
    </location>
</feature>
<keyword evidence="7" id="KW-0804">Transcription</keyword>
<dbReference type="SMART" id="SM00225">
    <property type="entry name" value="BTB"/>
    <property type="match status" value="1"/>
</dbReference>
<dbReference type="InterPro" id="IPR036236">
    <property type="entry name" value="Znf_C2H2_sf"/>
</dbReference>
<feature type="domain" description="BTB" evidence="11">
    <location>
        <begin position="30"/>
        <end position="95"/>
    </location>
</feature>
<evidence type="ECO:0000259" key="11">
    <source>
        <dbReference type="PROSITE" id="PS50097"/>
    </source>
</evidence>
<dbReference type="GO" id="GO:0008270">
    <property type="term" value="F:zinc ion binding"/>
    <property type="evidence" value="ECO:0007669"/>
    <property type="project" value="UniProtKB-KW"/>
</dbReference>
<dbReference type="PANTHER" id="PTHR24394:SF44">
    <property type="entry name" value="ZINC FINGER PROTEIN 271-LIKE"/>
    <property type="match status" value="1"/>
</dbReference>
<feature type="domain" description="C2H2-type" evidence="12">
    <location>
        <begin position="1045"/>
        <end position="1072"/>
    </location>
</feature>
<protein>
    <submittedName>
        <fullName evidence="13">Zinc finger protein</fullName>
    </submittedName>
</protein>
<dbReference type="Pfam" id="PF00096">
    <property type="entry name" value="zf-C2H2"/>
    <property type="match status" value="3"/>
</dbReference>
<dbReference type="PANTHER" id="PTHR24394">
    <property type="entry name" value="ZINC FINGER PROTEIN"/>
    <property type="match status" value="1"/>
</dbReference>
<sequence>MDSALHYTSVSHAHSLVGNINKMRLAADLCDVTVVVGNFRILAHRVVLSACTPFFYQMFYASSKIPSEYRLDNVDETAALKIIEFCYTSAISVTPDLAWPLLAAAALVELPEICGLCCDLLASDLSLTSCLAMHLSAVRLGEKAASQLLKASSQFLEENVAQLSTSQQLYDLSEHELIELFKSLSPASAHACSKLAIAWLKRSDVSSQVLVIEKLKQSCPHLVETLTDFLSRSASPAAMTAKDDNAHNDTDAPETPISIAGTGEASYSVDNSSSSRCWNDSGFSETVRRVASGDCEEEDDMHICARCGDTFDGRDQLLAHQRRQCEDECDQVLKSTQGDDSGSKLDVNSAQGAQRVCERKEAAMSNKDSPPVKLSVQTRSKNRKRVDTLRKAGSNESDGNLTVFEAEKVSPLGSDGAVEKEETDAKDSEKKEQTAVVNGWETPEANDSNNNDINAKSTADVDSPDDIDVVNDDAPSLSATCDKPEEKSKGSDGPSSEMLRYQNTLAQGFEVNGNEQDVDSRLGLDISGMKCQFCGLTVFDDEDELALHWKEVHGVCQDTTHQLNREATEESQPQNCNALERSYLKRSSGGEDAQEGLDASLKTPVKRPKAENVNGDTDLVSPEMKSEILRESKLTASPERWPLKSEDLARVKMGEDDSMAGFLQYVQQYNELAKWYMEQGVLFCSSCMAYHDKDSQCQKAKVDFKHREAESVQGLKTNGSMVNLKQEGKSSGFNEIDEGGVRENKTQNHLEVDDEEGPLDMSKTSQDFTSPCRDLSRYASSQQTPPETVAGAMKRDQGIRHSKDAHYLTQQQLELAQYYESYSRMMAAVAAVSASSTSSTGSRDPAQFGFPGLYGANSSSIGLGSVPAGFGHSGMFVQASASGPDADGKPAGALMPAHSGGQDAFSERMIYGTSAAASPPGSLLGKVYGKNLGSPSDMAVYQSQSTVPPAHRRQQTSLPVAHALHETSASAESTAMLKSSFPISPEASLNQNPSVGESVGSGKSQSRKKQGSRQGFPCTVCNRVFSYQAALFTHMKVHSPSARTYQCQLCRRTFDRAPDLKVHVCPNGVEKPYVCPSCGQTFAKNIHLKRHLATHSGLKPYPCWVCGKRFSRSDHLKRHTQSIHAGSRPHGCQLCGKEFVRKYELNKHMLIHTNIVNGEPAESASSQQNQGSPQHQSEALPSASANPQAVSMQLPVLPTAAST</sequence>
<feature type="compositionally biased region" description="Polar residues" evidence="10">
    <location>
        <begin position="1163"/>
        <end position="1191"/>
    </location>
</feature>
<dbReference type="SUPFAM" id="SSF57667">
    <property type="entry name" value="beta-beta-alpha zinc fingers"/>
    <property type="match status" value="2"/>
</dbReference>
<dbReference type="Gene3D" id="3.30.160.60">
    <property type="entry name" value="Classic Zinc Finger"/>
    <property type="match status" value="4"/>
</dbReference>
<evidence type="ECO:0000256" key="5">
    <source>
        <dbReference type="ARBA" id="ARBA00022833"/>
    </source>
</evidence>
<feature type="domain" description="C2H2-type" evidence="12">
    <location>
        <begin position="1073"/>
        <end position="1100"/>
    </location>
</feature>
<evidence type="ECO:0000256" key="9">
    <source>
        <dbReference type="PROSITE-ProRule" id="PRU00042"/>
    </source>
</evidence>
<dbReference type="SMART" id="SM00355">
    <property type="entry name" value="ZnF_C2H2"/>
    <property type="match status" value="7"/>
</dbReference>
<dbReference type="FunFam" id="3.30.160.60:FF:000099">
    <property type="entry name" value="Zinc finger protein 79"/>
    <property type="match status" value="1"/>
</dbReference>
<feature type="region of interest" description="Disordered" evidence="10">
    <location>
        <begin position="1160"/>
        <end position="1203"/>
    </location>
</feature>
<feature type="compositionally biased region" description="Basic and acidic residues" evidence="10">
    <location>
        <begin position="241"/>
        <end position="250"/>
    </location>
</feature>
<dbReference type="PROSITE" id="PS50157">
    <property type="entry name" value="ZINC_FINGER_C2H2_2"/>
    <property type="match status" value="6"/>
</dbReference>
<keyword evidence="5" id="KW-0862">Zinc</keyword>